<evidence type="ECO:0000256" key="2">
    <source>
        <dbReference type="ARBA" id="ARBA00022763"/>
    </source>
</evidence>
<dbReference type="EMBL" id="MJIH01000001">
    <property type="protein sequence ID" value="OLR64721.1"/>
    <property type="molecule type" value="Genomic_DNA"/>
</dbReference>
<dbReference type="InterPro" id="IPR038726">
    <property type="entry name" value="PDDEXK_AddAB-type"/>
</dbReference>
<keyword evidence="5" id="KW-0067">ATP-binding</keyword>
<proteinExistence type="predicted"/>
<reference evidence="9 10" key="1">
    <citation type="journal article" date="2016" name="Appl. Environ. Microbiol.">
        <title>Function and Phylogeny of Bacterial Butyryl Coenzyme A:Acetate Transferases and Their Diversity in the Proximal Colon of Swine.</title>
        <authorList>
            <person name="Trachsel J."/>
            <person name="Bayles D.O."/>
            <person name="Looft T."/>
            <person name="Levine U.Y."/>
            <person name="Allen H.K."/>
        </authorList>
    </citation>
    <scope>NUCLEOTIDE SEQUENCE [LARGE SCALE GENOMIC DNA]</scope>
    <source>
        <strain evidence="9 10">35-6-1</strain>
    </source>
</reference>
<protein>
    <submittedName>
        <fullName evidence="9">Nuclease</fullName>
    </submittedName>
</protein>
<evidence type="ECO:0000259" key="8">
    <source>
        <dbReference type="Pfam" id="PF12705"/>
    </source>
</evidence>
<dbReference type="GO" id="GO:0005524">
    <property type="term" value="F:ATP binding"/>
    <property type="evidence" value="ECO:0007669"/>
    <property type="project" value="UniProtKB-KW"/>
</dbReference>
<evidence type="ECO:0000256" key="7">
    <source>
        <dbReference type="ARBA" id="ARBA00023204"/>
    </source>
</evidence>
<evidence type="ECO:0000313" key="10">
    <source>
        <dbReference type="Proteomes" id="UP000187166"/>
    </source>
</evidence>
<keyword evidence="3" id="KW-0378">Hydrolase</keyword>
<dbReference type="GO" id="GO:0016787">
    <property type="term" value="F:hydrolase activity"/>
    <property type="evidence" value="ECO:0007669"/>
    <property type="project" value="UniProtKB-KW"/>
</dbReference>
<dbReference type="InterPro" id="IPR011604">
    <property type="entry name" value="PDDEXK-like_dom_sf"/>
</dbReference>
<keyword evidence="7" id="KW-0234">DNA repair</keyword>
<sequence>MKKIIFRNPREKFDFANLKGKKTLIILPSQSAINFYIRDMLENKVDITKTEFDTFDGIGKKIRRYKPDSILKYIILSKILKDNFGDRLIFPETVDIILDFFDDIVENNLCSEDILTIDGEIFKNLGKVFRIYKDYFEKRGYDIYGRIKDQSMEGTLFDTFIISGFLEFRKSEEEIIKKLSKISNKNIYIDIPFNFFKSELVSSTIKSLKDLDFILEEKTFLDYKEYLKAKEIYAISSKGDFYNLFFSKIKMTLKNKKVEDIGVLTGSRGLAYKIKSRENFENLEFNVKCSERSLLESEFMTLLEYFKDKSRENTIKRVRLSYFPLECDLIDLEKAFLSYDFNNLYDIDFSKVKSITVNSNSIDNFLRGVEILQDEVIKETANIDYYLNFFGEYLDCVKIKIADEVETNPETFAIRDLRFLEKMEESFSKMKKLSSLYSEISLFDFVLITKKYIEKSKTDAIQNLEGIEISNYSSNYYREFKNLFLIGFDQNFERNVKNNFLYNRESEEDMREIGLIKDNFTRDYIYLIYDLIMSEKVFILIDDYDKGLSKLLNKLIFDLGLKIQEHEKIYSTSNIDFNNSREELNYNVSREELAGINKKIRERNYYVTDFDTLKECPRRFLFEKVYKIEKLEKDYDEKYYQRTGDKYHHILEKYFKRERDLKIETLKELILEEENLGDFNNLSFLEKISVINSFNTLSEYIKSDLEEQKKYGFMPKYFEEKIDTDISGIKIKGRIDRIDSLGESEILIDYKRSNIRTKKEIEDLKSFQMPIYAISRIKVGKKIASAIYGSVKKAELTTVIKNSDILPRDDKRRNYFTEDELCELLKKVEAEIIAMTNSITSGDYNSRSDCKNCDYTEICENKEI</sequence>
<accession>A0A1U7LZ65</accession>
<dbReference type="GO" id="GO:0006281">
    <property type="term" value="P:DNA repair"/>
    <property type="evidence" value="ECO:0007669"/>
    <property type="project" value="UniProtKB-KW"/>
</dbReference>
<evidence type="ECO:0000256" key="5">
    <source>
        <dbReference type="ARBA" id="ARBA00022840"/>
    </source>
</evidence>
<evidence type="ECO:0000256" key="3">
    <source>
        <dbReference type="ARBA" id="ARBA00022801"/>
    </source>
</evidence>
<evidence type="ECO:0000256" key="4">
    <source>
        <dbReference type="ARBA" id="ARBA00022806"/>
    </source>
</evidence>
<dbReference type="Pfam" id="PF12705">
    <property type="entry name" value="PDDEXK_1"/>
    <property type="match status" value="1"/>
</dbReference>
<keyword evidence="2" id="KW-0227">DNA damage</keyword>
<name>A0A1U7LZ65_9FIRM</name>
<dbReference type="Gene3D" id="3.90.320.10">
    <property type="match status" value="1"/>
</dbReference>
<evidence type="ECO:0000256" key="1">
    <source>
        <dbReference type="ARBA" id="ARBA00022741"/>
    </source>
</evidence>
<keyword evidence="1" id="KW-0547">Nucleotide-binding</keyword>
<dbReference type="GO" id="GO:0003677">
    <property type="term" value="F:DNA binding"/>
    <property type="evidence" value="ECO:0007669"/>
    <property type="project" value="UniProtKB-KW"/>
</dbReference>
<keyword evidence="4" id="KW-0347">Helicase</keyword>
<feature type="domain" description="PD-(D/E)XK endonuclease-like" evidence="8">
    <location>
        <begin position="608"/>
        <end position="860"/>
    </location>
</feature>
<evidence type="ECO:0000256" key="6">
    <source>
        <dbReference type="ARBA" id="ARBA00023125"/>
    </source>
</evidence>
<organism evidence="9 10">
    <name type="scientific">Peptoniphilus porci</name>
    <dbReference type="NCBI Taxonomy" id="2652280"/>
    <lineage>
        <taxon>Bacteria</taxon>
        <taxon>Bacillati</taxon>
        <taxon>Bacillota</taxon>
        <taxon>Tissierellia</taxon>
        <taxon>Tissierellales</taxon>
        <taxon>Peptoniphilaceae</taxon>
        <taxon>Peptoniphilus</taxon>
    </lineage>
</organism>
<dbReference type="AlphaFoldDB" id="A0A1U7LZ65"/>
<keyword evidence="6" id="KW-0238">DNA-binding</keyword>
<keyword evidence="10" id="KW-1185">Reference proteome</keyword>
<comment type="caution">
    <text evidence="9">The sequence shown here is derived from an EMBL/GenBank/DDBJ whole genome shotgun (WGS) entry which is preliminary data.</text>
</comment>
<dbReference type="Proteomes" id="UP000187166">
    <property type="component" value="Unassembled WGS sequence"/>
</dbReference>
<evidence type="ECO:0000313" key="9">
    <source>
        <dbReference type="EMBL" id="OLR64721.1"/>
    </source>
</evidence>
<gene>
    <name evidence="9" type="ORF">BIV18_03790</name>
</gene>
<dbReference type="STRING" id="1465756.BIV18_03790"/>
<dbReference type="GO" id="GO:0004386">
    <property type="term" value="F:helicase activity"/>
    <property type="evidence" value="ECO:0007669"/>
    <property type="project" value="UniProtKB-KW"/>
</dbReference>